<dbReference type="Proteomes" id="UP001595947">
    <property type="component" value="Unassembled WGS sequence"/>
</dbReference>
<dbReference type="RefSeq" id="WP_378034500.1">
    <property type="nucleotide sequence ID" value="NZ_JBHSIV010000002.1"/>
</dbReference>
<comment type="caution">
    <text evidence="1">The sequence shown here is derived from an EMBL/GenBank/DDBJ whole genome shotgun (WGS) entry which is preliminary data.</text>
</comment>
<sequence>MAVLVGLSEPLTSPSVMGTGISRDERTSHVVRLAAIVCAAVVLLLGAPSTAAAQVAGPWGACGRGTDEQKTVQTFPAPGGQLALLCGGPRYSPAPTWGYRHLLWRHKTDFEGAAGGTYQNWRDVADLAMRAIAADPDATYPARGDQTCRSRVLFLKDLRTNQVVRQVIFTMYSQNGVNRINTVFPSNRQCGPL</sequence>
<accession>A0ABV9YED3</accession>
<evidence type="ECO:0000313" key="2">
    <source>
        <dbReference type="Proteomes" id="UP001595947"/>
    </source>
</evidence>
<reference evidence="2" key="1">
    <citation type="journal article" date="2019" name="Int. J. Syst. Evol. Microbiol.">
        <title>The Global Catalogue of Microorganisms (GCM) 10K type strain sequencing project: providing services to taxonomists for standard genome sequencing and annotation.</title>
        <authorList>
            <consortium name="The Broad Institute Genomics Platform"/>
            <consortium name="The Broad Institute Genome Sequencing Center for Infectious Disease"/>
            <person name="Wu L."/>
            <person name="Ma J."/>
        </authorList>
    </citation>
    <scope>NUCLEOTIDE SEQUENCE [LARGE SCALE GENOMIC DNA]</scope>
    <source>
        <strain evidence="2">CGMCC 4.7093</strain>
    </source>
</reference>
<name>A0ABV9YED3_9PSEU</name>
<organism evidence="1 2">
    <name type="scientific">Actinomycetospora atypica</name>
    <dbReference type="NCBI Taxonomy" id="1290095"/>
    <lineage>
        <taxon>Bacteria</taxon>
        <taxon>Bacillati</taxon>
        <taxon>Actinomycetota</taxon>
        <taxon>Actinomycetes</taxon>
        <taxon>Pseudonocardiales</taxon>
        <taxon>Pseudonocardiaceae</taxon>
        <taxon>Actinomycetospora</taxon>
    </lineage>
</organism>
<keyword evidence="2" id="KW-1185">Reference proteome</keyword>
<evidence type="ECO:0000313" key="1">
    <source>
        <dbReference type="EMBL" id="MFC5061148.1"/>
    </source>
</evidence>
<protein>
    <submittedName>
        <fullName evidence="1">Uncharacterized protein</fullName>
    </submittedName>
</protein>
<gene>
    <name evidence="1" type="ORF">ACFPBZ_02945</name>
</gene>
<proteinExistence type="predicted"/>
<dbReference type="EMBL" id="JBHSIV010000002">
    <property type="protein sequence ID" value="MFC5061148.1"/>
    <property type="molecule type" value="Genomic_DNA"/>
</dbReference>